<evidence type="ECO:0000313" key="3">
    <source>
        <dbReference type="Proteomes" id="UP000199021"/>
    </source>
</evidence>
<gene>
    <name evidence="2" type="ORF">SAMN05444359_11037</name>
</gene>
<evidence type="ECO:0000256" key="1">
    <source>
        <dbReference type="SAM" id="SignalP"/>
    </source>
</evidence>
<dbReference type="RefSeq" id="WP_090168019.1">
    <property type="nucleotide sequence ID" value="NZ_FOFB01000010.1"/>
</dbReference>
<dbReference type="EMBL" id="FOFB01000010">
    <property type="protein sequence ID" value="SEQ45113.1"/>
    <property type="molecule type" value="Genomic_DNA"/>
</dbReference>
<dbReference type="STRING" id="478744.SAMN05444359_11037"/>
<protein>
    <submittedName>
        <fullName evidence="2">Uncharacterized protein</fullName>
    </submittedName>
</protein>
<accession>A0A1H9G508</accession>
<dbReference type="InParanoid" id="A0A1H9G508"/>
<keyword evidence="3" id="KW-1185">Reference proteome</keyword>
<evidence type="ECO:0000313" key="2">
    <source>
        <dbReference type="EMBL" id="SEQ45113.1"/>
    </source>
</evidence>
<organism evidence="2 3">
    <name type="scientific">Neolewinella agarilytica</name>
    <dbReference type="NCBI Taxonomy" id="478744"/>
    <lineage>
        <taxon>Bacteria</taxon>
        <taxon>Pseudomonadati</taxon>
        <taxon>Bacteroidota</taxon>
        <taxon>Saprospiria</taxon>
        <taxon>Saprospirales</taxon>
        <taxon>Lewinellaceae</taxon>
        <taxon>Neolewinella</taxon>
    </lineage>
</organism>
<keyword evidence="1" id="KW-0732">Signal</keyword>
<feature type="signal peptide" evidence="1">
    <location>
        <begin position="1"/>
        <end position="21"/>
    </location>
</feature>
<dbReference type="Proteomes" id="UP000199021">
    <property type="component" value="Unassembled WGS sequence"/>
</dbReference>
<dbReference type="OrthoDB" id="679547at2"/>
<reference evidence="3" key="1">
    <citation type="submission" date="2016-10" db="EMBL/GenBank/DDBJ databases">
        <authorList>
            <person name="Varghese N."/>
            <person name="Submissions S."/>
        </authorList>
    </citation>
    <scope>NUCLEOTIDE SEQUENCE [LARGE SCALE GENOMIC DNA]</scope>
    <source>
        <strain evidence="3">DSM 24740</strain>
    </source>
</reference>
<proteinExistence type="predicted"/>
<feature type="chain" id="PRO_5011651863" evidence="1">
    <location>
        <begin position="22"/>
        <end position="510"/>
    </location>
</feature>
<sequence>MRTLSFIIALTLATFSLNAQTAIHFDRPFHVAGEVAWFAAYAPQPAPKKIKATVFAPDGTAVDYFFLKEDANGQLNGYYRWPFEVATGYYRINLQAFTTDRRVIDLGTFRHAVYSDQRMEPSATATAGKGNKLPAANGLTLQASPDGLQIGGLNGAAYSVSVVNTDVSGETGEAFLQGTETPRGPWLDTLFYNANVSLQDGSPVVTNLLPVFDPGRYEFGFAKTGPNGNFTLQLGAFEGEKDLQVRALDPADIKPTVALPKLAAIGQEPPLTKEVAAYVDLSRRRRKIYQLFATVETEIEAKITAEERRKLSPNRDFDVQDYKAFPDMYTFFKEVGGELRVKVKKGNYSGRLYNAPNQRFFLDSPLYIVDGKLTQNENYINTMSPAEVSYLAYYYVGSELRKYFPALGNNGVIQIETLREPTKFPEEDADDIFAVKGLQPKASFQVRDAADSDVPALSPLLLWKTGKGESSASISLPATDDFGSYRVLVIARAADGSLRSVSKSFTVEVK</sequence>
<dbReference type="AlphaFoldDB" id="A0A1H9G508"/>
<name>A0A1H9G508_9BACT</name>